<dbReference type="EC" id="1.3.8.1" evidence="12"/>
<evidence type="ECO:0000259" key="11">
    <source>
        <dbReference type="Pfam" id="PF12806"/>
    </source>
</evidence>
<feature type="domain" description="Acyl-CoA dehydrogenase/oxidase N-terminal" evidence="10">
    <location>
        <begin position="78"/>
        <end position="156"/>
    </location>
</feature>
<evidence type="ECO:0000256" key="6">
    <source>
        <dbReference type="RuleBase" id="RU362125"/>
    </source>
</evidence>
<dbReference type="SUPFAM" id="SSF56645">
    <property type="entry name" value="Acyl-CoA dehydrogenase NM domain-like"/>
    <property type="match status" value="1"/>
</dbReference>
<dbReference type="Gene3D" id="1.20.140.10">
    <property type="entry name" value="Butyryl-CoA Dehydrogenase, subunit A, domain 3"/>
    <property type="match status" value="1"/>
</dbReference>
<dbReference type="InterPro" id="IPR037069">
    <property type="entry name" value="AcylCoA_DH/ox_N_sf"/>
</dbReference>
<dbReference type="Proteomes" id="UP000092544">
    <property type="component" value="Unassembled WGS sequence"/>
</dbReference>
<keyword evidence="13" id="KW-1185">Reference proteome</keyword>
<keyword evidence="7" id="KW-0812">Transmembrane</keyword>
<evidence type="ECO:0000313" key="12">
    <source>
        <dbReference type="EMBL" id="SBS33840.1"/>
    </source>
</evidence>
<comment type="cofactor">
    <cofactor evidence="1 6">
        <name>FAD</name>
        <dbReference type="ChEBI" id="CHEBI:57692"/>
    </cofactor>
</comment>
<evidence type="ECO:0000256" key="3">
    <source>
        <dbReference type="ARBA" id="ARBA00022630"/>
    </source>
</evidence>
<feature type="transmembrane region" description="Helical" evidence="7">
    <location>
        <begin position="512"/>
        <end position="535"/>
    </location>
</feature>
<dbReference type="OrthoDB" id="9764895at2"/>
<reference evidence="12 13" key="1">
    <citation type="submission" date="2016-06" db="EMBL/GenBank/DDBJ databases">
        <authorList>
            <person name="Kjaerup R.B."/>
            <person name="Dalgaard T.S."/>
            <person name="Juul-Madsen H.R."/>
        </authorList>
    </citation>
    <scope>NUCLEOTIDE SEQUENCE [LARGE SCALE GENOMIC DNA]</scope>
    <source>
        <strain evidence="12 13">CECT 8886</strain>
    </source>
</reference>
<dbReference type="InterPro" id="IPR046373">
    <property type="entry name" value="Acyl-CoA_Oxase/DH_mid-dom_sf"/>
</dbReference>
<keyword evidence="7" id="KW-1133">Transmembrane helix</keyword>
<dbReference type="EMBL" id="FLOB01000007">
    <property type="protein sequence ID" value="SBS33840.1"/>
    <property type="molecule type" value="Genomic_DNA"/>
</dbReference>
<feature type="domain" description="Acetyl-CoA dehydrogenase-like C-terminal" evidence="11">
    <location>
        <begin position="488"/>
        <end position="584"/>
    </location>
</feature>
<dbReference type="SUPFAM" id="SSF47203">
    <property type="entry name" value="Acyl-CoA dehydrogenase C-terminal domain-like"/>
    <property type="match status" value="1"/>
</dbReference>
<dbReference type="InterPro" id="IPR009075">
    <property type="entry name" value="AcylCo_DH/oxidase_C"/>
</dbReference>
<protein>
    <submittedName>
        <fullName evidence="12">Acyl-CoA dehydrogenase, short-chain specific</fullName>
        <ecNumber evidence="12">1.3.8.1</ecNumber>
    </submittedName>
</protein>
<dbReference type="InterPro" id="IPR013786">
    <property type="entry name" value="AcylCoA_DH/ox_N"/>
</dbReference>
<organism evidence="12 13">
    <name type="scientific">Marinomonas spartinae</name>
    <dbReference type="NCBI Taxonomy" id="1792290"/>
    <lineage>
        <taxon>Bacteria</taxon>
        <taxon>Pseudomonadati</taxon>
        <taxon>Pseudomonadota</taxon>
        <taxon>Gammaproteobacteria</taxon>
        <taxon>Oceanospirillales</taxon>
        <taxon>Oceanospirillaceae</taxon>
        <taxon>Marinomonas</taxon>
    </lineage>
</organism>
<evidence type="ECO:0000259" key="10">
    <source>
        <dbReference type="Pfam" id="PF02771"/>
    </source>
</evidence>
<evidence type="ECO:0000259" key="9">
    <source>
        <dbReference type="Pfam" id="PF02770"/>
    </source>
</evidence>
<keyword evidence="3 6" id="KW-0285">Flavoprotein</keyword>
<dbReference type="GO" id="GO:0050660">
    <property type="term" value="F:flavin adenine dinucleotide binding"/>
    <property type="evidence" value="ECO:0007669"/>
    <property type="project" value="InterPro"/>
</dbReference>
<dbReference type="AlphaFoldDB" id="A0A1A8TJA5"/>
<feature type="domain" description="Acyl-CoA dehydrogenase/oxidase C-terminal" evidence="8">
    <location>
        <begin position="287"/>
        <end position="454"/>
    </location>
</feature>
<sequence length="594" mass="64968">MSDYKYPYKDILFSLHHVARIERLTPHLDESLDQELVEAILSEAGKLSEQVMAPLNWRGDQEGSRVENGEVFEPKGYKEMYQAYCEGGWGALSSDVKYGGQGLPSTIATAVNEGIQSANLAFSLCPLLAHGAIEAIQSHASDEIKNTYIPKMVTGQWAGTMNLTEPSAGSDLAAISCKAFPNSADLAAETYLIKGQKIYITWGDHQMSENIIHLVLARLPDAPAGVKGISLFIVPKFLLDEEGNPAERNDISVVSVEHKLGIHASPTCVMSYGDNTGAIGYLVGEPNDGLKAMFTMMNNARQGVGLQGLAISERAYQQALQYAKERKQGMKADRSGRAAIIEHPDVLRMLMTMRSQIDAMRSLVYVAAVENDLSHISKGEEQQAAIARTALLTPIVKGWITELAQEVTSLAIQVHGGMGFIEETGVAQHARDARILPIYEGTNGIQAIDLIGRKLLGDNGHAMTALFSEMEGELDRYIGSEKHDNAIKVKNSIEVAKQATEKCLSAMKDNPILGTGLAYSYMMMMGYVIGGWLLVRAQQVSTTDESLGDQQVNSWQQSADFYCDHILTRAGYYAKTIEHGQKSVQVLNEDSFIR</sequence>
<dbReference type="PANTHER" id="PTHR42803:SF1">
    <property type="entry name" value="BROAD-SPECIFICITY LINEAR ACYL-COA DEHYDROGENASE FADE5"/>
    <property type="match status" value="1"/>
</dbReference>
<keyword evidence="7" id="KW-0472">Membrane</keyword>
<accession>A0A1A8TJA5</accession>
<gene>
    <name evidence="12" type="ORF">MSP8886_02868</name>
</gene>
<dbReference type="InterPro" id="IPR006091">
    <property type="entry name" value="Acyl-CoA_Oxase/DH_mid-dom"/>
</dbReference>
<keyword evidence="5 6" id="KW-0560">Oxidoreductase</keyword>
<dbReference type="InterPro" id="IPR009100">
    <property type="entry name" value="AcylCoA_DH/oxidase_NM_dom_sf"/>
</dbReference>
<dbReference type="Pfam" id="PF00441">
    <property type="entry name" value="Acyl-CoA_dh_1"/>
    <property type="match status" value="1"/>
</dbReference>
<name>A0A1A8TJA5_9GAMM</name>
<evidence type="ECO:0000256" key="2">
    <source>
        <dbReference type="ARBA" id="ARBA00009347"/>
    </source>
</evidence>
<keyword evidence="4 6" id="KW-0274">FAD</keyword>
<dbReference type="Pfam" id="PF12806">
    <property type="entry name" value="Acyl-CoA_dh_C"/>
    <property type="match status" value="1"/>
</dbReference>
<evidence type="ECO:0000313" key="13">
    <source>
        <dbReference type="Proteomes" id="UP000092544"/>
    </source>
</evidence>
<evidence type="ECO:0000256" key="4">
    <source>
        <dbReference type="ARBA" id="ARBA00022827"/>
    </source>
</evidence>
<evidence type="ECO:0000259" key="8">
    <source>
        <dbReference type="Pfam" id="PF00441"/>
    </source>
</evidence>
<feature type="domain" description="Acyl-CoA oxidase/dehydrogenase middle" evidence="9">
    <location>
        <begin position="161"/>
        <end position="271"/>
    </location>
</feature>
<dbReference type="Pfam" id="PF02771">
    <property type="entry name" value="Acyl-CoA_dh_N"/>
    <property type="match status" value="1"/>
</dbReference>
<dbReference type="RefSeq" id="WP_067017579.1">
    <property type="nucleotide sequence ID" value="NZ_FLOB01000007.1"/>
</dbReference>
<dbReference type="Pfam" id="PF02770">
    <property type="entry name" value="Acyl-CoA_dh_M"/>
    <property type="match status" value="1"/>
</dbReference>
<dbReference type="PANTHER" id="PTHR42803">
    <property type="entry name" value="ACYL-COA DEHYDROGENASE"/>
    <property type="match status" value="1"/>
</dbReference>
<dbReference type="GO" id="GO:0016937">
    <property type="term" value="F:short-chain fatty acyl-CoA dehydrogenase activity"/>
    <property type="evidence" value="ECO:0007669"/>
    <property type="project" value="UniProtKB-EC"/>
</dbReference>
<dbReference type="Gene3D" id="2.40.110.10">
    <property type="entry name" value="Butyryl-CoA Dehydrogenase, subunit A, domain 2"/>
    <property type="match status" value="1"/>
</dbReference>
<proteinExistence type="inferred from homology"/>
<dbReference type="InterPro" id="IPR025878">
    <property type="entry name" value="Acyl-CoA_dh-like_C_dom"/>
</dbReference>
<dbReference type="STRING" id="1792290.MSP8886_02868"/>
<dbReference type="InterPro" id="IPR052166">
    <property type="entry name" value="Diverse_Acyl-CoA_DH"/>
</dbReference>
<evidence type="ECO:0000256" key="1">
    <source>
        <dbReference type="ARBA" id="ARBA00001974"/>
    </source>
</evidence>
<dbReference type="Gene3D" id="1.10.540.10">
    <property type="entry name" value="Acyl-CoA dehydrogenase/oxidase, N-terminal domain"/>
    <property type="match status" value="1"/>
</dbReference>
<evidence type="ECO:0000256" key="5">
    <source>
        <dbReference type="ARBA" id="ARBA00023002"/>
    </source>
</evidence>
<dbReference type="InterPro" id="IPR036250">
    <property type="entry name" value="AcylCo_DH-like_C"/>
</dbReference>
<evidence type="ECO:0000256" key="7">
    <source>
        <dbReference type="SAM" id="Phobius"/>
    </source>
</evidence>
<comment type="similarity">
    <text evidence="2 6">Belongs to the acyl-CoA dehydrogenase family.</text>
</comment>